<proteinExistence type="predicted"/>
<organism evidence="1 2">
    <name type="scientific">Halorubrum distributum JCM 9100</name>
    <dbReference type="NCBI Taxonomy" id="1227467"/>
    <lineage>
        <taxon>Archaea</taxon>
        <taxon>Methanobacteriati</taxon>
        <taxon>Methanobacteriota</taxon>
        <taxon>Stenosarchaea group</taxon>
        <taxon>Halobacteria</taxon>
        <taxon>Halobacteriales</taxon>
        <taxon>Haloferacaceae</taxon>
        <taxon>Halorubrum</taxon>
        <taxon>Halorubrum distributum group</taxon>
    </lineage>
</organism>
<reference evidence="1 2" key="1">
    <citation type="journal article" date="2014" name="PLoS Genet.">
        <title>Phylogenetically driven sequencing of extremely halophilic archaea reveals strategies for static and dynamic osmo-response.</title>
        <authorList>
            <person name="Becker E.A."/>
            <person name="Seitzer P.M."/>
            <person name="Tritt A."/>
            <person name="Larsen D."/>
            <person name="Krusor M."/>
            <person name="Yao A.I."/>
            <person name="Wu D."/>
            <person name="Madern D."/>
            <person name="Eisen J.A."/>
            <person name="Darling A.E."/>
            <person name="Facciotti M.T."/>
        </authorList>
    </citation>
    <scope>NUCLEOTIDE SEQUENCE [LARGE SCALE GENOMIC DNA]</scope>
    <source>
        <strain evidence="1 2">JCM 9100</strain>
    </source>
</reference>
<dbReference type="EMBL" id="AOJM01000020">
    <property type="protein sequence ID" value="ELZ52455.1"/>
    <property type="molecule type" value="Genomic_DNA"/>
</dbReference>
<protein>
    <submittedName>
        <fullName evidence="1">Uncharacterized protein</fullName>
    </submittedName>
</protein>
<dbReference type="Proteomes" id="UP000011526">
    <property type="component" value="Unassembled WGS sequence"/>
</dbReference>
<evidence type="ECO:0000313" key="1">
    <source>
        <dbReference type="EMBL" id="ELZ52455.1"/>
    </source>
</evidence>
<gene>
    <name evidence="1" type="ORF">C465_01804</name>
</gene>
<comment type="caution">
    <text evidence="1">The sequence shown here is derived from an EMBL/GenBank/DDBJ whole genome shotgun (WGS) entry which is preliminary data.</text>
</comment>
<dbReference type="AlphaFoldDB" id="M0EXL5"/>
<sequence>MRFPKMNTLLALVVFTASFGTAIALLIGIVFAALLSMNARSGSEGCDFCSSESATRLGGGDVACSDCKRRVL</sequence>
<accession>M0EXL5</accession>
<name>M0EXL5_9EURY</name>
<keyword evidence="2" id="KW-1185">Reference proteome</keyword>
<evidence type="ECO:0000313" key="2">
    <source>
        <dbReference type="Proteomes" id="UP000011526"/>
    </source>
</evidence>